<organism evidence="2 3">
    <name type="scientific">Allocoprobacillus halotolerans</name>
    <dbReference type="NCBI Taxonomy" id="2944914"/>
    <lineage>
        <taxon>Bacteria</taxon>
        <taxon>Bacillati</taxon>
        <taxon>Bacillota</taxon>
        <taxon>Erysipelotrichia</taxon>
        <taxon>Erysipelotrichales</taxon>
        <taxon>Erysipelotrichaceae</taxon>
        <taxon>Allocoprobacillus</taxon>
    </lineage>
</organism>
<evidence type="ECO:0000313" key="2">
    <source>
        <dbReference type="EMBL" id="UTY39086.1"/>
    </source>
</evidence>
<reference evidence="2" key="1">
    <citation type="submission" date="2022-07" db="EMBL/GenBank/DDBJ databases">
        <title>Faecal culturing of patients with breast cancer.</title>
        <authorList>
            <person name="Teng N.M.Y."/>
            <person name="Kiu R."/>
            <person name="Evans R."/>
            <person name="Baker D.J."/>
            <person name="Zenner C."/>
            <person name="Robinson S.D."/>
            <person name="Hall L.J."/>
        </authorList>
    </citation>
    <scope>NUCLEOTIDE SEQUENCE</scope>
    <source>
        <strain evidence="2">LH1062</strain>
    </source>
</reference>
<gene>
    <name evidence="2" type="ORF">NMU03_16155</name>
</gene>
<dbReference type="Proteomes" id="UP001060112">
    <property type="component" value="Chromosome"/>
</dbReference>
<evidence type="ECO:0000259" key="1">
    <source>
        <dbReference type="Pfam" id="PF07287"/>
    </source>
</evidence>
<name>A0ABY5I144_9FIRM</name>
<evidence type="ECO:0000313" key="3">
    <source>
        <dbReference type="Proteomes" id="UP001060112"/>
    </source>
</evidence>
<accession>A0ABY5I144</accession>
<protein>
    <recommendedName>
        <fullName evidence="1">Acyclic terpene utilisation N-terminal domain-containing protein</fullName>
    </recommendedName>
</protein>
<feature type="domain" description="Acyclic terpene utilisation N-terminal" evidence="1">
    <location>
        <begin position="5"/>
        <end position="95"/>
    </location>
</feature>
<sequence length="100" mass="10981">MIGLKYEEVRFDFIGMNSLYKDSISSCINEYTPTEVRLRVAARVKDIKQAELVGNEVEALYTNGPSGGGGAVKNIKDIISIASILVPVEDFHITVGYLEV</sequence>
<dbReference type="EMBL" id="CP101620">
    <property type="protein sequence ID" value="UTY39086.1"/>
    <property type="molecule type" value="Genomic_DNA"/>
</dbReference>
<dbReference type="InterPro" id="IPR010839">
    <property type="entry name" value="AtuA_N"/>
</dbReference>
<proteinExistence type="predicted"/>
<keyword evidence="3" id="KW-1185">Reference proteome</keyword>
<dbReference type="Pfam" id="PF07287">
    <property type="entry name" value="AtuA"/>
    <property type="match status" value="1"/>
</dbReference>